<keyword evidence="1 2" id="KW-0238">DNA-binding</keyword>
<dbReference type="InterPro" id="IPR050624">
    <property type="entry name" value="HTH-type_Tx_Regulator"/>
</dbReference>
<dbReference type="PANTHER" id="PTHR43479:SF7">
    <property type="entry name" value="TETR-FAMILY TRANSCRIPTIONAL REGULATOR"/>
    <property type="match status" value="1"/>
</dbReference>
<sequence>MDKRQIRTNDYLKKGITKLLNEVDYSDITIQQLANASNINRSTFYLHYKSKDQFLNSMIEDTIYEMIEYVKKGEAKGDEIFNTEFKISFYRLLEYIEMNFDFVKVLIQNMNTTYFRALLVEKVREHIYYPLLEKNNVELDFEKDIILNYTIHGHIGVIERWMNSEMHYSSHYIANILVNISKNSTHELLNIQSEIE</sequence>
<dbReference type="SUPFAM" id="SSF46689">
    <property type="entry name" value="Homeodomain-like"/>
    <property type="match status" value="1"/>
</dbReference>
<evidence type="ECO:0000256" key="2">
    <source>
        <dbReference type="PROSITE-ProRule" id="PRU00335"/>
    </source>
</evidence>
<accession>A0A4Z1C3S8</accession>
<dbReference type="InterPro" id="IPR009057">
    <property type="entry name" value="Homeodomain-like_sf"/>
</dbReference>
<reference evidence="4 5" key="1">
    <citation type="submission" date="2019-04" db="EMBL/GenBank/DDBJ databases">
        <title>Genomic characterization of Staphylococcus petrasii strains.</title>
        <authorList>
            <person name="Vrbovska V."/>
            <person name="Kovarovic V."/>
            <person name="Maslanova I."/>
            <person name="Indrakova A."/>
            <person name="Petras P."/>
            <person name="Sedo O."/>
            <person name="Svec P."/>
            <person name="Fisarova L."/>
            <person name="Sedlacek I."/>
            <person name="Doskar J."/>
            <person name="Pantucek R."/>
        </authorList>
    </citation>
    <scope>NUCLEOTIDE SEQUENCE [LARGE SCALE GENOMIC DNA]</scope>
    <source>
        <strain evidence="4 5">CCM 8529</strain>
    </source>
</reference>
<dbReference type="AlphaFoldDB" id="A0A4Z1C3S8"/>
<dbReference type="InterPro" id="IPR001647">
    <property type="entry name" value="HTH_TetR"/>
</dbReference>
<evidence type="ECO:0000259" key="3">
    <source>
        <dbReference type="PROSITE" id="PS50977"/>
    </source>
</evidence>
<evidence type="ECO:0000313" key="4">
    <source>
        <dbReference type="EMBL" id="TGN26991.1"/>
    </source>
</evidence>
<dbReference type="Pfam" id="PF14278">
    <property type="entry name" value="TetR_C_8"/>
    <property type="match status" value="1"/>
</dbReference>
<dbReference type="EMBL" id="SRPJ01000003">
    <property type="protein sequence ID" value="TGN26991.1"/>
    <property type="molecule type" value="Genomic_DNA"/>
</dbReference>
<dbReference type="Pfam" id="PF00440">
    <property type="entry name" value="TetR_N"/>
    <property type="match status" value="1"/>
</dbReference>
<organism evidence="4 5">
    <name type="scientific">Staphylococcus pragensis</name>
    <dbReference type="NCBI Taxonomy" id="1611836"/>
    <lineage>
        <taxon>Bacteria</taxon>
        <taxon>Bacillati</taxon>
        <taxon>Bacillota</taxon>
        <taxon>Bacilli</taxon>
        <taxon>Bacillales</taxon>
        <taxon>Staphylococcaceae</taxon>
        <taxon>Staphylococcus</taxon>
    </lineage>
</organism>
<dbReference type="Proteomes" id="UP000297459">
    <property type="component" value="Unassembled WGS sequence"/>
</dbReference>
<dbReference type="PANTHER" id="PTHR43479">
    <property type="entry name" value="ACREF/ENVCD OPERON REPRESSOR-RELATED"/>
    <property type="match status" value="1"/>
</dbReference>
<evidence type="ECO:0000256" key="1">
    <source>
        <dbReference type="ARBA" id="ARBA00023125"/>
    </source>
</evidence>
<dbReference type="PROSITE" id="PS50977">
    <property type="entry name" value="HTH_TETR_2"/>
    <property type="match status" value="1"/>
</dbReference>
<dbReference type="GO" id="GO:0003677">
    <property type="term" value="F:DNA binding"/>
    <property type="evidence" value="ECO:0007669"/>
    <property type="project" value="UniProtKB-UniRule"/>
</dbReference>
<feature type="domain" description="HTH tetR-type" evidence="3">
    <location>
        <begin position="6"/>
        <end position="66"/>
    </location>
</feature>
<gene>
    <name evidence="4" type="ORF">E2558_08425</name>
</gene>
<evidence type="ECO:0000313" key="5">
    <source>
        <dbReference type="Proteomes" id="UP000297459"/>
    </source>
</evidence>
<dbReference type="RefSeq" id="WP_126564708.1">
    <property type="nucleotide sequence ID" value="NZ_BMCY01000003.1"/>
</dbReference>
<comment type="caution">
    <text evidence="4">The sequence shown here is derived from an EMBL/GenBank/DDBJ whole genome shotgun (WGS) entry which is preliminary data.</text>
</comment>
<feature type="DNA-binding region" description="H-T-H motif" evidence="2">
    <location>
        <begin position="29"/>
        <end position="48"/>
    </location>
</feature>
<dbReference type="Gene3D" id="1.10.357.10">
    <property type="entry name" value="Tetracycline Repressor, domain 2"/>
    <property type="match status" value="1"/>
</dbReference>
<name>A0A4Z1C3S8_9STAP</name>
<proteinExistence type="predicted"/>
<protein>
    <submittedName>
        <fullName evidence="4">TetR/AcrR family transcriptional regulator</fullName>
    </submittedName>
</protein>
<dbReference type="InterPro" id="IPR039532">
    <property type="entry name" value="TetR_C_Firmicutes"/>
</dbReference>
<keyword evidence="5" id="KW-1185">Reference proteome</keyword>